<dbReference type="RefSeq" id="WP_328955529.1">
    <property type="nucleotide sequence ID" value="NZ_CP108110.1"/>
</dbReference>
<organism evidence="1 2">
    <name type="scientific">Kitasatospora purpeofusca</name>
    <dbReference type="NCBI Taxonomy" id="67352"/>
    <lineage>
        <taxon>Bacteria</taxon>
        <taxon>Bacillati</taxon>
        <taxon>Actinomycetota</taxon>
        <taxon>Actinomycetes</taxon>
        <taxon>Kitasatosporales</taxon>
        <taxon>Streptomycetaceae</taxon>
        <taxon>Kitasatospora</taxon>
    </lineage>
</organism>
<accession>A0ABZ1U1S9</accession>
<proteinExistence type="predicted"/>
<evidence type="ECO:0000313" key="2">
    <source>
        <dbReference type="Proteomes" id="UP001432222"/>
    </source>
</evidence>
<keyword evidence="2" id="KW-1185">Reference proteome</keyword>
<protein>
    <submittedName>
        <fullName evidence="1">Uncharacterized protein</fullName>
    </submittedName>
</protein>
<name>A0ABZ1U1S9_9ACTN</name>
<reference evidence="1" key="1">
    <citation type="submission" date="2022-10" db="EMBL/GenBank/DDBJ databases">
        <title>The complete genomes of actinobacterial strains from the NBC collection.</title>
        <authorList>
            <person name="Joergensen T.S."/>
            <person name="Alvarez Arevalo M."/>
            <person name="Sterndorff E.B."/>
            <person name="Faurdal D."/>
            <person name="Vuksanovic O."/>
            <person name="Mourched A.-S."/>
            <person name="Charusanti P."/>
            <person name="Shaw S."/>
            <person name="Blin K."/>
            <person name="Weber T."/>
        </authorList>
    </citation>
    <scope>NUCLEOTIDE SEQUENCE</scope>
    <source>
        <strain evidence="1">NBC_00222</strain>
    </source>
</reference>
<evidence type="ECO:0000313" key="1">
    <source>
        <dbReference type="EMBL" id="WUQ84695.1"/>
    </source>
</evidence>
<gene>
    <name evidence="1" type="ORF">OHA16_18020</name>
</gene>
<sequence length="47" mass="4854">MTVAVGLLILASALVGAVGEVMTRSLRDRVDRAGSTVDDAPRQAGRT</sequence>
<dbReference type="EMBL" id="CP108110">
    <property type="protein sequence ID" value="WUQ84695.1"/>
    <property type="molecule type" value="Genomic_DNA"/>
</dbReference>
<dbReference type="Proteomes" id="UP001432222">
    <property type="component" value="Chromosome"/>
</dbReference>